<comment type="caution">
    <text evidence="3">The sequence shown here is derived from an EMBL/GenBank/DDBJ whole genome shotgun (WGS) entry which is preliminary data.</text>
</comment>
<accession>A0ABP1FI35</accession>
<keyword evidence="4" id="KW-1185">Reference proteome</keyword>
<dbReference type="EMBL" id="CAXHTA020000002">
    <property type="protein sequence ID" value="CAL5219608.1"/>
    <property type="molecule type" value="Genomic_DNA"/>
</dbReference>
<organism evidence="3 4">
    <name type="scientific">Coccomyxa viridis</name>
    <dbReference type="NCBI Taxonomy" id="1274662"/>
    <lineage>
        <taxon>Eukaryota</taxon>
        <taxon>Viridiplantae</taxon>
        <taxon>Chlorophyta</taxon>
        <taxon>core chlorophytes</taxon>
        <taxon>Trebouxiophyceae</taxon>
        <taxon>Trebouxiophyceae incertae sedis</taxon>
        <taxon>Coccomyxaceae</taxon>
        <taxon>Coccomyxa</taxon>
    </lineage>
</organism>
<proteinExistence type="predicted"/>
<feature type="transmembrane region" description="Helical" evidence="2">
    <location>
        <begin position="23"/>
        <end position="42"/>
    </location>
</feature>
<protein>
    <submittedName>
        <fullName evidence="3">G1474 protein</fullName>
    </submittedName>
</protein>
<feature type="compositionally biased region" description="Basic and acidic residues" evidence="1">
    <location>
        <begin position="95"/>
        <end position="120"/>
    </location>
</feature>
<dbReference type="Proteomes" id="UP001497392">
    <property type="component" value="Unassembled WGS sequence"/>
</dbReference>
<sequence length="120" mass="12511">MSKLALRNLNQYLPPQMRLTPTVIQSVGIWGGTAALGAIWLVQPFTYIRTLMGGQPAEEESGQASAGQPSPPAPEKPDDKEGDEDSSSGGGGVDEGEKQEGAPKAEGGDKEGGDEKKEDS</sequence>
<feature type="region of interest" description="Disordered" evidence="1">
    <location>
        <begin position="53"/>
        <end position="120"/>
    </location>
</feature>
<name>A0ABP1FI35_9CHLO</name>
<keyword evidence="2" id="KW-1133">Transmembrane helix</keyword>
<evidence type="ECO:0000313" key="4">
    <source>
        <dbReference type="Proteomes" id="UP001497392"/>
    </source>
</evidence>
<evidence type="ECO:0000256" key="2">
    <source>
        <dbReference type="SAM" id="Phobius"/>
    </source>
</evidence>
<gene>
    <name evidence="3" type="primary">g1474</name>
    <name evidence="3" type="ORF">VP750_LOCUS1267</name>
</gene>
<keyword evidence="2" id="KW-0472">Membrane</keyword>
<reference evidence="3 4" key="1">
    <citation type="submission" date="2024-06" db="EMBL/GenBank/DDBJ databases">
        <authorList>
            <person name="Kraege A."/>
            <person name="Thomma B."/>
        </authorList>
    </citation>
    <scope>NUCLEOTIDE SEQUENCE [LARGE SCALE GENOMIC DNA]</scope>
</reference>
<keyword evidence="2" id="KW-0812">Transmembrane</keyword>
<evidence type="ECO:0000313" key="3">
    <source>
        <dbReference type="EMBL" id="CAL5219608.1"/>
    </source>
</evidence>
<evidence type="ECO:0000256" key="1">
    <source>
        <dbReference type="SAM" id="MobiDB-lite"/>
    </source>
</evidence>